<evidence type="ECO:0000256" key="2">
    <source>
        <dbReference type="ARBA" id="ARBA00009677"/>
    </source>
</evidence>
<comment type="similarity">
    <text evidence="2 6">Belongs to the flagella basal body rod proteins family.</text>
</comment>
<dbReference type="Proteomes" id="UP000664731">
    <property type="component" value="Unassembled WGS sequence"/>
</dbReference>
<evidence type="ECO:0000256" key="6">
    <source>
        <dbReference type="PIRNR" id="PIRNR002889"/>
    </source>
</evidence>
<evidence type="ECO:0000256" key="3">
    <source>
        <dbReference type="ARBA" id="ARBA00014376"/>
    </source>
</evidence>
<dbReference type="InterPro" id="IPR001444">
    <property type="entry name" value="Flag_bb_rod_N"/>
</dbReference>
<proteinExistence type="inferred from homology"/>
<dbReference type="EMBL" id="JAFNME010000044">
    <property type="protein sequence ID" value="MBO1250774.1"/>
    <property type="molecule type" value="Genomic_DNA"/>
</dbReference>
<dbReference type="NCBIfam" id="TIGR01396">
    <property type="entry name" value="FlgB"/>
    <property type="match status" value="1"/>
</dbReference>
<dbReference type="GO" id="GO:0030694">
    <property type="term" value="C:bacterial-type flagellum basal body, rod"/>
    <property type="evidence" value="ECO:0007669"/>
    <property type="project" value="InterPro"/>
</dbReference>
<evidence type="ECO:0000256" key="4">
    <source>
        <dbReference type="ARBA" id="ARBA00023143"/>
    </source>
</evidence>
<comment type="subunit">
    <text evidence="6">The basal body constitutes a major portion of the flagellar organelle and consists of a number of rings mounted on a central rod.</text>
</comment>
<dbReference type="PROSITE" id="PS00588">
    <property type="entry name" value="FLAGELLA_BB_ROD"/>
    <property type="match status" value="1"/>
</dbReference>
<evidence type="ECO:0000256" key="5">
    <source>
        <dbReference type="ARBA" id="ARBA00024934"/>
    </source>
</evidence>
<accession>A0A939KET5</accession>
<comment type="function">
    <text evidence="5 6">Structural component of flagellum, the bacterial motility apparatus. Part of the rod structure of flagellar basal body.</text>
</comment>
<dbReference type="InterPro" id="IPR019776">
    <property type="entry name" value="Flagellar_basal_body_rod_CS"/>
</dbReference>
<keyword evidence="8" id="KW-0969">Cilium</keyword>
<keyword evidence="8" id="KW-0282">Flagellum</keyword>
<evidence type="ECO:0000256" key="1">
    <source>
        <dbReference type="ARBA" id="ARBA00004117"/>
    </source>
</evidence>
<sequence length="141" mass="15672">MFNKITANLNFQTDALVLRAERQRLISSNIANVDTPGYVARDFDFAKTLKAATEGESSVQEQMRLLSTTDAKHIPVPTVNFGKDKDQRLGYSLSAQPALDNNTVDMDRERANFVDNAVRYEATLRFINGSSRTLLSAITGQ</sequence>
<evidence type="ECO:0000313" key="9">
    <source>
        <dbReference type="Proteomes" id="UP000664731"/>
    </source>
</evidence>
<dbReference type="RefSeq" id="WP_207576158.1">
    <property type="nucleotide sequence ID" value="NZ_JAFNME010000044.1"/>
</dbReference>
<comment type="subcellular location">
    <subcellularLocation>
        <location evidence="1 6">Bacterial flagellum basal body</location>
    </subcellularLocation>
</comment>
<dbReference type="AlphaFoldDB" id="A0A939KET5"/>
<dbReference type="PANTHER" id="PTHR30435:SF12">
    <property type="entry name" value="FLAGELLAR BASAL BODY ROD PROTEIN FLGB"/>
    <property type="match status" value="1"/>
</dbReference>
<name>A0A939KET5_9BURK</name>
<dbReference type="Pfam" id="PF00460">
    <property type="entry name" value="Flg_bb_rod"/>
    <property type="match status" value="1"/>
</dbReference>
<evidence type="ECO:0000313" key="8">
    <source>
        <dbReference type="EMBL" id="MBO1250774.1"/>
    </source>
</evidence>
<keyword evidence="8" id="KW-0966">Cell projection</keyword>
<reference evidence="8" key="1">
    <citation type="submission" date="2021-03" db="EMBL/GenBank/DDBJ databases">
        <title>Comamonas denitrificans.</title>
        <authorList>
            <person name="Finster K."/>
        </authorList>
    </citation>
    <scope>NUCLEOTIDE SEQUENCE</scope>
    <source>
        <strain evidence="8">MM2021_4</strain>
    </source>
</reference>
<dbReference type="PIRSF" id="PIRSF002889">
    <property type="entry name" value="Rod_FlgB"/>
    <property type="match status" value="1"/>
</dbReference>
<evidence type="ECO:0000259" key="7">
    <source>
        <dbReference type="Pfam" id="PF00460"/>
    </source>
</evidence>
<feature type="domain" description="Flagellar basal body rod protein N-terminal" evidence="7">
    <location>
        <begin position="9"/>
        <end position="38"/>
    </location>
</feature>
<dbReference type="GO" id="GO:0071973">
    <property type="term" value="P:bacterial-type flagellum-dependent cell motility"/>
    <property type="evidence" value="ECO:0007669"/>
    <property type="project" value="InterPro"/>
</dbReference>
<dbReference type="InterPro" id="IPR006300">
    <property type="entry name" value="FlgB"/>
</dbReference>
<protein>
    <recommendedName>
        <fullName evidence="3 6">Flagellar basal body rod protein FlgB</fullName>
    </recommendedName>
</protein>
<keyword evidence="4 6" id="KW-0975">Bacterial flagellum</keyword>
<keyword evidence="9" id="KW-1185">Reference proteome</keyword>
<dbReference type="PANTHER" id="PTHR30435">
    <property type="entry name" value="FLAGELLAR PROTEIN"/>
    <property type="match status" value="1"/>
</dbReference>
<gene>
    <name evidence="8" type="primary">flgB</name>
    <name evidence="8" type="ORF">J1777_13220</name>
</gene>
<comment type="caution">
    <text evidence="8">The sequence shown here is derived from an EMBL/GenBank/DDBJ whole genome shotgun (WGS) entry which is preliminary data.</text>
</comment>
<organism evidence="8 9">
    <name type="scientific">Comamonas denitrificans</name>
    <dbReference type="NCBI Taxonomy" id="117506"/>
    <lineage>
        <taxon>Bacteria</taxon>
        <taxon>Pseudomonadati</taxon>
        <taxon>Pseudomonadota</taxon>
        <taxon>Betaproteobacteria</taxon>
        <taxon>Burkholderiales</taxon>
        <taxon>Comamonadaceae</taxon>
        <taxon>Comamonas</taxon>
    </lineage>
</organism>